<reference evidence="1" key="1">
    <citation type="submission" date="2018-06" db="EMBL/GenBank/DDBJ databases">
        <authorList>
            <person name="Zhirakovskaya E."/>
        </authorList>
    </citation>
    <scope>NUCLEOTIDE SEQUENCE</scope>
</reference>
<accession>A0A3B1D9I1</accession>
<dbReference type="EMBL" id="UOGK01000168">
    <property type="protein sequence ID" value="VAX38909.1"/>
    <property type="molecule type" value="Genomic_DNA"/>
</dbReference>
<gene>
    <name evidence="1" type="ORF">MNBD_PLANCTO03-1854</name>
</gene>
<proteinExistence type="predicted"/>
<name>A0A3B1D9I1_9ZZZZ</name>
<dbReference type="AlphaFoldDB" id="A0A3B1D9I1"/>
<evidence type="ECO:0000313" key="1">
    <source>
        <dbReference type="EMBL" id="VAX38909.1"/>
    </source>
</evidence>
<sequence>MRTRRQWLIAANLGLAASIALAAVAVPALGLQPAGRARGQYTMVAGELRGGGTSSGIYLVDSINEEIIVLRWNESSNQLDGLDYRNLEIDAARQGDR</sequence>
<organism evidence="1">
    <name type="scientific">hydrothermal vent metagenome</name>
    <dbReference type="NCBI Taxonomy" id="652676"/>
    <lineage>
        <taxon>unclassified sequences</taxon>
        <taxon>metagenomes</taxon>
        <taxon>ecological metagenomes</taxon>
    </lineage>
</organism>
<protein>
    <submittedName>
        <fullName evidence="1">Uncharacterized protein</fullName>
    </submittedName>
</protein>